<protein>
    <submittedName>
        <fullName evidence="2">Uncharacterized protein</fullName>
    </submittedName>
</protein>
<name>A0A375JBH8_9BURK</name>
<reference evidence="2 3" key="1">
    <citation type="submission" date="2018-01" db="EMBL/GenBank/DDBJ databases">
        <authorList>
            <person name="Gaut B.S."/>
            <person name="Morton B.R."/>
            <person name="Clegg M.T."/>
            <person name="Duvall M.R."/>
        </authorList>
    </citation>
    <scope>NUCLEOTIDE SEQUENCE [LARGE SCALE GENOMIC DNA]</scope>
    <source>
        <strain evidence="2">Cupriavidus taiwanensis cmp 52</strain>
    </source>
</reference>
<dbReference type="AlphaFoldDB" id="A0A375JBH8"/>
<dbReference type="Proteomes" id="UP000256805">
    <property type="component" value="Unassembled WGS sequence"/>
</dbReference>
<evidence type="ECO:0000256" key="1">
    <source>
        <dbReference type="SAM" id="MobiDB-lite"/>
    </source>
</evidence>
<evidence type="ECO:0000313" key="2">
    <source>
        <dbReference type="EMBL" id="SPS02544.1"/>
    </source>
</evidence>
<sequence>MSAGGAAVQPAEIGAAKPSPPGMRRANQALSRHDVPGAASAHAATPEHAAALARACASRQSAPRLTRAAWQASQCRVAASAWSAPRT</sequence>
<dbReference type="EMBL" id="OVTA01000078">
    <property type="protein sequence ID" value="SPS02544.1"/>
    <property type="molecule type" value="Genomic_DNA"/>
</dbReference>
<organism evidence="2 3">
    <name type="scientific">Cupriavidus taiwanensis</name>
    <dbReference type="NCBI Taxonomy" id="164546"/>
    <lineage>
        <taxon>Bacteria</taxon>
        <taxon>Pseudomonadati</taxon>
        <taxon>Pseudomonadota</taxon>
        <taxon>Betaproteobacteria</taxon>
        <taxon>Burkholderiales</taxon>
        <taxon>Burkholderiaceae</taxon>
        <taxon>Cupriavidus</taxon>
    </lineage>
</organism>
<feature type="region of interest" description="Disordered" evidence="1">
    <location>
        <begin position="1"/>
        <end position="46"/>
    </location>
</feature>
<proteinExistence type="predicted"/>
<gene>
    <name evidence="2" type="ORF">CBM2634_U150006</name>
</gene>
<accession>A0A375JBH8</accession>
<evidence type="ECO:0000313" key="3">
    <source>
        <dbReference type="Proteomes" id="UP000256805"/>
    </source>
</evidence>